<evidence type="ECO:0000256" key="5">
    <source>
        <dbReference type="PROSITE-ProRule" id="PRU00175"/>
    </source>
</evidence>
<evidence type="ECO:0000256" key="1">
    <source>
        <dbReference type="ARBA" id="ARBA00022723"/>
    </source>
</evidence>
<organism evidence="9 10">
    <name type="scientific">Cherax quadricarinatus</name>
    <name type="common">Australian red claw crayfish</name>
    <dbReference type="NCBI Taxonomy" id="27406"/>
    <lineage>
        <taxon>Eukaryota</taxon>
        <taxon>Metazoa</taxon>
        <taxon>Ecdysozoa</taxon>
        <taxon>Arthropoda</taxon>
        <taxon>Crustacea</taxon>
        <taxon>Multicrustacea</taxon>
        <taxon>Malacostraca</taxon>
        <taxon>Eumalacostraca</taxon>
        <taxon>Eucarida</taxon>
        <taxon>Decapoda</taxon>
        <taxon>Pleocyemata</taxon>
        <taxon>Astacidea</taxon>
        <taxon>Parastacoidea</taxon>
        <taxon>Parastacidae</taxon>
        <taxon>Cherax</taxon>
    </lineage>
</organism>
<dbReference type="PANTHER" id="PTHR22663">
    <property type="entry name" value="RING FINGER PROTEIN NARYA-RELATED"/>
    <property type="match status" value="1"/>
</dbReference>
<dbReference type="GO" id="GO:0007131">
    <property type="term" value="P:reciprocal meiotic recombination"/>
    <property type="evidence" value="ECO:0007669"/>
    <property type="project" value="InterPro"/>
</dbReference>
<dbReference type="PANTHER" id="PTHR22663:SF17">
    <property type="entry name" value="RING FINGER PROTEIN NARYA-RELATED"/>
    <property type="match status" value="1"/>
</dbReference>
<dbReference type="InterPro" id="IPR042123">
    <property type="entry name" value="Zip3/RNF212-like"/>
</dbReference>
<keyword evidence="10" id="KW-1185">Reference proteome</keyword>
<evidence type="ECO:0000259" key="8">
    <source>
        <dbReference type="PROSITE" id="PS50089"/>
    </source>
</evidence>
<keyword evidence="4" id="KW-0469">Meiosis</keyword>
<dbReference type="PROSITE" id="PS00518">
    <property type="entry name" value="ZF_RING_1"/>
    <property type="match status" value="1"/>
</dbReference>
<feature type="domain" description="RING-type" evidence="8">
    <location>
        <begin position="68"/>
        <end position="110"/>
    </location>
</feature>
<protein>
    <recommendedName>
        <fullName evidence="8">RING-type domain-containing protein</fullName>
    </recommendedName>
</protein>
<gene>
    <name evidence="9" type="ORF">OTU49_005579</name>
</gene>
<feature type="region of interest" description="Disordered" evidence="7">
    <location>
        <begin position="383"/>
        <end position="404"/>
    </location>
</feature>
<comment type="caution">
    <text evidence="9">The sequence shown here is derived from an EMBL/GenBank/DDBJ whole genome shotgun (WGS) entry which is preliminary data.</text>
</comment>
<dbReference type="GO" id="GO:0019789">
    <property type="term" value="F:SUMO transferase activity"/>
    <property type="evidence" value="ECO:0007669"/>
    <property type="project" value="InterPro"/>
</dbReference>
<feature type="non-terminal residue" evidence="9">
    <location>
        <position position="1"/>
    </location>
</feature>
<evidence type="ECO:0000256" key="3">
    <source>
        <dbReference type="ARBA" id="ARBA00022833"/>
    </source>
</evidence>
<dbReference type="GO" id="GO:0007129">
    <property type="term" value="P:homologous chromosome pairing at meiosis"/>
    <property type="evidence" value="ECO:0007669"/>
    <property type="project" value="TreeGrafter"/>
</dbReference>
<dbReference type="GO" id="GO:0016925">
    <property type="term" value="P:protein sumoylation"/>
    <property type="evidence" value="ECO:0007669"/>
    <property type="project" value="TreeGrafter"/>
</dbReference>
<dbReference type="EMBL" id="JARKIK010000004">
    <property type="protein sequence ID" value="KAK8752429.1"/>
    <property type="molecule type" value="Genomic_DNA"/>
</dbReference>
<keyword evidence="2 5" id="KW-0863">Zinc-finger</keyword>
<feature type="coiled-coil region" evidence="6">
    <location>
        <begin position="183"/>
        <end position="210"/>
    </location>
</feature>
<keyword evidence="1" id="KW-0479">Metal-binding</keyword>
<name>A0AAW0YR13_CHEQU</name>
<evidence type="ECO:0000256" key="7">
    <source>
        <dbReference type="SAM" id="MobiDB-lite"/>
    </source>
</evidence>
<keyword evidence="3" id="KW-0862">Zinc</keyword>
<evidence type="ECO:0000313" key="9">
    <source>
        <dbReference type="EMBL" id="KAK8752429.1"/>
    </source>
</evidence>
<dbReference type="GO" id="GO:0008270">
    <property type="term" value="F:zinc ion binding"/>
    <property type="evidence" value="ECO:0007669"/>
    <property type="project" value="UniProtKB-KW"/>
</dbReference>
<dbReference type="InterPro" id="IPR001841">
    <property type="entry name" value="Znf_RING"/>
</dbReference>
<reference evidence="9 10" key="1">
    <citation type="journal article" date="2024" name="BMC Genomics">
        <title>Genome assembly of redclaw crayfish (Cherax quadricarinatus) provides insights into its immune adaptation and hypoxia tolerance.</title>
        <authorList>
            <person name="Liu Z."/>
            <person name="Zheng J."/>
            <person name="Li H."/>
            <person name="Fang K."/>
            <person name="Wang S."/>
            <person name="He J."/>
            <person name="Zhou D."/>
            <person name="Weng S."/>
            <person name="Chi M."/>
            <person name="Gu Z."/>
            <person name="He J."/>
            <person name="Li F."/>
            <person name="Wang M."/>
        </authorList>
    </citation>
    <scope>NUCLEOTIDE SEQUENCE [LARGE SCALE GENOMIC DNA]</scope>
    <source>
        <strain evidence="9">ZL_2023a</strain>
    </source>
</reference>
<evidence type="ECO:0000313" key="10">
    <source>
        <dbReference type="Proteomes" id="UP001445076"/>
    </source>
</evidence>
<evidence type="ECO:0000256" key="2">
    <source>
        <dbReference type="ARBA" id="ARBA00022771"/>
    </source>
</evidence>
<keyword evidence="6" id="KW-0175">Coiled coil</keyword>
<proteinExistence type="predicted"/>
<dbReference type="Pfam" id="PF14634">
    <property type="entry name" value="zf-RING_5"/>
    <property type="match status" value="1"/>
</dbReference>
<evidence type="ECO:0000256" key="6">
    <source>
        <dbReference type="SAM" id="Coils"/>
    </source>
</evidence>
<dbReference type="AlphaFoldDB" id="A0AAW0YR13"/>
<dbReference type="Proteomes" id="UP001445076">
    <property type="component" value="Unassembled WGS sequence"/>
</dbReference>
<feature type="region of interest" description="Disordered" evidence="7">
    <location>
        <begin position="235"/>
        <end position="261"/>
    </location>
</feature>
<dbReference type="PROSITE" id="PS50089">
    <property type="entry name" value="ZF_RING_2"/>
    <property type="match status" value="1"/>
</dbReference>
<dbReference type="InterPro" id="IPR017907">
    <property type="entry name" value="Znf_RING_CS"/>
</dbReference>
<accession>A0AAW0YR13</accession>
<evidence type="ECO:0000256" key="4">
    <source>
        <dbReference type="ARBA" id="ARBA00023254"/>
    </source>
</evidence>
<dbReference type="GO" id="GO:0000795">
    <property type="term" value="C:synaptonemal complex"/>
    <property type="evidence" value="ECO:0007669"/>
    <property type="project" value="InterPro"/>
</dbReference>
<sequence length="442" mass="49089">GKLATLPHFKTTKRQLHLLPALTVFSKVPRLLPMQQRALIYYKLYLRKLELFDCYQEINIDTMDWINCNTCCRQPGDEKERIFTLTSCGHIFCDVCLAQAECPGKCGACSSQCQLIPLSSKMKPETEIFFLEPGVLLKRQHTQINRLLDFQKDHRVRLLSFHRKVLEKYKALEKQYSLTVSHVQELNKKYSAVKSRNQDLEVEIQKLRSIISTQGGPGKAGSLGQYPCMEHYQRVGTSNKHSPKGIQATGTKVSPGGTRISPGRLTLVKTSHGSVMSGHSCSPTNVPANTSGHTIPYGTVQVPRTPSSRHSSPPQPYHVIGHQNPHQRHSENDLHVGTPVRHGVGYFKSSTPSSSGKPSPTRLAMVPSKLHAASAGLKALQTTQHSSHHNIPGHHGSQPDLRPTFLQTQPFTVHSSNTAITSPSSFMNQMQGHSSTYGKFIM</sequence>